<accession>A0A371GFH7</accession>
<dbReference type="Proteomes" id="UP000257109">
    <property type="component" value="Unassembled WGS sequence"/>
</dbReference>
<protein>
    <recommendedName>
        <fullName evidence="3">Endonuclease/exonuclease/phosphatase domain-containing protein</fullName>
    </recommendedName>
</protein>
<proteinExistence type="predicted"/>
<sequence>PVVRVEEYNTFGIHSFGRLTCRESKTNLFISRVHLHKNLWQELRLIHTSVMGAWSIVGDLNSFLYDHERIGDAYLALVKRMKDFKQFLMDCKLLDGDFQGAPYTWHRDNLAQRQPYSKVGQTPLEHEMEITFPMLIKHVKEKPLNKDRRPFRFLGAWLTHE</sequence>
<evidence type="ECO:0008006" key="3">
    <source>
        <dbReference type="Google" id="ProtNLM"/>
    </source>
</evidence>
<reference evidence="1" key="1">
    <citation type="submission" date="2018-05" db="EMBL/GenBank/DDBJ databases">
        <title>Draft genome of Mucuna pruriens seed.</title>
        <authorList>
            <person name="Nnadi N.E."/>
            <person name="Vos R."/>
            <person name="Hasami M.H."/>
            <person name="Devisetty U.K."/>
            <person name="Aguiy J.C."/>
        </authorList>
    </citation>
    <scope>NUCLEOTIDE SEQUENCE [LARGE SCALE GENOMIC DNA]</scope>
    <source>
        <strain evidence="1">JCA_2017</strain>
    </source>
</reference>
<name>A0A371GFH7_MUCPR</name>
<evidence type="ECO:0000313" key="2">
    <source>
        <dbReference type="Proteomes" id="UP000257109"/>
    </source>
</evidence>
<organism evidence="1 2">
    <name type="scientific">Mucuna pruriens</name>
    <name type="common">Velvet bean</name>
    <name type="synonym">Dolichos pruriens</name>
    <dbReference type="NCBI Taxonomy" id="157652"/>
    <lineage>
        <taxon>Eukaryota</taxon>
        <taxon>Viridiplantae</taxon>
        <taxon>Streptophyta</taxon>
        <taxon>Embryophyta</taxon>
        <taxon>Tracheophyta</taxon>
        <taxon>Spermatophyta</taxon>
        <taxon>Magnoliopsida</taxon>
        <taxon>eudicotyledons</taxon>
        <taxon>Gunneridae</taxon>
        <taxon>Pentapetalae</taxon>
        <taxon>rosids</taxon>
        <taxon>fabids</taxon>
        <taxon>Fabales</taxon>
        <taxon>Fabaceae</taxon>
        <taxon>Papilionoideae</taxon>
        <taxon>50 kb inversion clade</taxon>
        <taxon>NPAAA clade</taxon>
        <taxon>indigoferoid/millettioid clade</taxon>
        <taxon>Phaseoleae</taxon>
        <taxon>Mucuna</taxon>
    </lineage>
</organism>
<comment type="caution">
    <text evidence="1">The sequence shown here is derived from an EMBL/GenBank/DDBJ whole genome shotgun (WGS) entry which is preliminary data.</text>
</comment>
<keyword evidence="2" id="KW-1185">Reference proteome</keyword>
<gene>
    <name evidence="1" type="ORF">CR513_29038</name>
</gene>
<dbReference type="AlphaFoldDB" id="A0A371GFH7"/>
<evidence type="ECO:0000313" key="1">
    <source>
        <dbReference type="EMBL" id="RDX89260.1"/>
    </source>
</evidence>
<dbReference type="OrthoDB" id="1720282at2759"/>
<dbReference type="EMBL" id="QJKJ01005722">
    <property type="protein sequence ID" value="RDX89260.1"/>
    <property type="molecule type" value="Genomic_DNA"/>
</dbReference>
<feature type="non-terminal residue" evidence="1">
    <location>
        <position position="1"/>
    </location>
</feature>